<evidence type="ECO:0000313" key="3">
    <source>
        <dbReference type="Proteomes" id="UP000050517"/>
    </source>
</evidence>
<organism evidence="2 3">
    <name type="scientific">Corynebacterium oculi</name>
    <dbReference type="NCBI Taxonomy" id="1544416"/>
    <lineage>
        <taxon>Bacteria</taxon>
        <taxon>Bacillati</taxon>
        <taxon>Actinomycetota</taxon>
        <taxon>Actinomycetes</taxon>
        <taxon>Mycobacteriales</taxon>
        <taxon>Corynebacteriaceae</taxon>
        <taxon>Corynebacterium</taxon>
    </lineage>
</organism>
<gene>
    <name evidence="2" type="ORF">Cocul_01895</name>
</gene>
<dbReference type="AlphaFoldDB" id="A0A0Q0U8A7"/>
<dbReference type="RefSeq" id="WP_425388789.1">
    <property type="nucleotide sequence ID" value="NZ_LKST01000003.1"/>
</dbReference>
<feature type="domain" description="ACT" evidence="1">
    <location>
        <begin position="7"/>
        <end position="84"/>
    </location>
</feature>
<comment type="caution">
    <text evidence="2">The sequence shown here is derived from an EMBL/GenBank/DDBJ whole genome shotgun (WGS) entry which is preliminary data.</text>
</comment>
<reference evidence="2 3" key="1">
    <citation type="submission" date="2015-10" db="EMBL/GenBank/DDBJ databases">
        <title>Corynebacteirum lowii and Corynebacterium oculi species nova, derived from human clinical disease and and emended description of Corynebacterium mastiditis.</title>
        <authorList>
            <person name="Bernard K."/>
            <person name="Pacheco A.L."/>
            <person name="Mcdougall C."/>
            <person name="Burtx T."/>
            <person name="Weibe D."/>
            <person name="Tyler S."/>
            <person name="Olson A.B."/>
            <person name="Cnockaert M."/>
            <person name="Eguchi H."/>
            <person name="Kuwahara T."/>
            <person name="Nakayama-Imaohji H."/>
            <person name="Boudewijins M."/>
            <person name="Van Hoecke F."/>
            <person name="Bernier A.-M."/>
            <person name="Vandamme P."/>
        </authorList>
    </citation>
    <scope>NUCLEOTIDE SEQUENCE [LARGE SCALE GENOMIC DNA]</scope>
    <source>
        <strain evidence="2 3">NML 130210</strain>
    </source>
</reference>
<dbReference type="PROSITE" id="PS51671">
    <property type="entry name" value="ACT"/>
    <property type="match status" value="1"/>
</dbReference>
<name>A0A0Q0U8A7_9CORY</name>
<dbReference type="InterPro" id="IPR045865">
    <property type="entry name" value="ACT-like_dom_sf"/>
</dbReference>
<evidence type="ECO:0000259" key="1">
    <source>
        <dbReference type="PROSITE" id="PS51671"/>
    </source>
</evidence>
<keyword evidence="3" id="KW-1185">Reference proteome</keyword>
<evidence type="ECO:0000313" key="2">
    <source>
        <dbReference type="EMBL" id="KQB83822.1"/>
    </source>
</evidence>
<dbReference type="EMBL" id="LKST01000003">
    <property type="protein sequence ID" value="KQB83822.1"/>
    <property type="molecule type" value="Genomic_DNA"/>
</dbReference>
<dbReference type="InterPro" id="IPR002912">
    <property type="entry name" value="ACT_dom"/>
</dbReference>
<dbReference type="SUPFAM" id="SSF55021">
    <property type="entry name" value="ACT-like"/>
    <property type="match status" value="1"/>
</dbReference>
<sequence>MFFVPYLIRVLLPDSPGSLSMLTQAFGAIDANIQSVDVVEAFPDGTVMDDLVISLPTGTLADGLISAAQSVDGVLVDSIRPFSGRVDRRGQIEMLADVARHADSVASAMEELVRVLPRSMTSSWAIVLTTRTPVARVAASPAAPEDNQNNPEAIPVASARTLQPEAEDWVPESWALLDSALAAAPLPGTDLVVIVGRPGGPDFLPSEVSHLGNLATVCGAILGKQP</sequence>
<proteinExistence type="predicted"/>
<dbReference type="STRING" id="1544416.Cocul_01895"/>
<protein>
    <recommendedName>
        <fullName evidence="1">ACT domain-containing protein</fullName>
    </recommendedName>
</protein>
<accession>A0A0Q0U8A7</accession>
<dbReference type="PATRIC" id="fig|1544416.3.peg.1895"/>
<dbReference type="Proteomes" id="UP000050517">
    <property type="component" value="Unassembled WGS sequence"/>
</dbReference>